<dbReference type="CDD" id="cd09271">
    <property type="entry name" value="RNase_H2-C"/>
    <property type="match status" value="1"/>
</dbReference>
<dbReference type="InterPro" id="IPR013924">
    <property type="entry name" value="RNase_H2_suC"/>
</dbReference>
<gene>
    <name evidence="1" type="ORF">GWI33_019543</name>
</gene>
<keyword evidence="2" id="KW-1185">Reference proteome</keyword>
<name>A0A834M444_RHYFE</name>
<evidence type="ECO:0000313" key="2">
    <source>
        <dbReference type="Proteomes" id="UP000625711"/>
    </source>
</evidence>
<organism evidence="1 2">
    <name type="scientific">Rhynchophorus ferrugineus</name>
    <name type="common">Red palm weevil</name>
    <name type="synonym">Curculio ferrugineus</name>
    <dbReference type="NCBI Taxonomy" id="354439"/>
    <lineage>
        <taxon>Eukaryota</taxon>
        <taxon>Metazoa</taxon>
        <taxon>Ecdysozoa</taxon>
        <taxon>Arthropoda</taxon>
        <taxon>Hexapoda</taxon>
        <taxon>Insecta</taxon>
        <taxon>Pterygota</taxon>
        <taxon>Neoptera</taxon>
        <taxon>Endopterygota</taxon>
        <taxon>Coleoptera</taxon>
        <taxon>Polyphaga</taxon>
        <taxon>Cucujiformia</taxon>
        <taxon>Curculionidae</taxon>
        <taxon>Dryophthorinae</taxon>
        <taxon>Rhynchophorus</taxon>
    </lineage>
</organism>
<reference evidence="1" key="1">
    <citation type="submission" date="2020-08" db="EMBL/GenBank/DDBJ databases">
        <title>Genome sequencing and assembly of the red palm weevil Rhynchophorus ferrugineus.</title>
        <authorList>
            <person name="Dias G.B."/>
            <person name="Bergman C.M."/>
            <person name="Manee M."/>
        </authorList>
    </citation>
    <scope>NUCLEOTIDE SEQUENCE</scope>
    <source>
        <strain evidence="1">AA-2017</strain>
        <tissue evidence="1">Whole larva</tissue>
    </source>
</reference>
<proteinExistence type="predicted"/>
<dbReference type="EMBL" id="JAACXV010014451">
    <property type="protein sequence ID" value="KAF7267211.1"/>
    <property type="molecule type" value="Genomic_DNA"/>
</dbReference>
<protein>
    <submittedName>
        <fullName evidence="1">Uncharacterized protein</fullName>
    </submittedName>
</protein>
<dbReference type="Pfam" id="PF08615">
    <property type="entry name" value="RNase_H2_suC"/>
    <property type="match status" value="1"/>
</dbReference>
<dbReference type="PANTHER" id="PTHR47204:SF1">
    <property type="entry name" value="RIBONUCLEASE H2 SUBUNIT C"/>
    <property type="match status" value="1"/>
</dbReference>
<dbReference type="GO" id="GO:0006401">
    <property type="term" value="P:RNA catabolic process"/>
    <property type="evidence" value="ECO:0007669"/>
    <property type="project" value="InterPro"/>
</dbReference>
<dbReference type="AlphaFoldDB" id="A0A834M444"/>
<dbReference type="Gene3D" id="2.40.128.680">
    <property type="match status" value="1"/>
</dbReference>
<dbReference type="PANTHER" id="PTHR47204">
    <property type="entry name" value="OS02G0168900 PROTEIN"/>
    <property type="match status" value="1"/>
</dbReference>
<dbReference type="Proteomes" id="UP000625711">
    <property type="component" value="Unassembled WGS sequence"/>
</dbReference>
<comment type="caution">
    <text evidence="1">The sequence shown here is derived from an EMBL/GenBank/DDBJ whole genome shotgun (WGS) entry which is preliminary data.</text>
</comment>
<evidence type="ECO:0000313" key="1">
    <source>
        <dbReference type="EMBL" id="KAF7267211.1"/>
    </source>
</evidence>
<accession>A0A834M444</accession>
<dbReference type="GO" id="GO:0032299">
    <property type="term" value="C:ribonuclease H2 complex"/>
    <property type="evidence" value="ECO:0007669"/>
    <property type="project" value="InterPro"/>
</dbReference>
<dbReference type="OrthoDB" id="6222486at2759"/>
<sequence length="135" mass="15570">MAIHIYSGKNNIESKLNDSIVQSIPFRIHADCDAPVSQFFQPYVKLEENLLKGSFRGYPLKGKKLDIPGGYVGVVLHESIRPNNEKDERKFYVINKFNEVVYWNWDKTPSKNDSFIQALDWIDIAEALHSPITEE</sequence>